<dbReference type="RefSeq" id="WP_058847823.1">
    <property type="nucleotide sequence ID" value="NZ_LOCL01000032.1"/>
</dbReference>
<evidence type="ECO:0000313" key="1">
    <source>
        <dbReference type="EMBL" id="KUF18045.1"/>
    </source>
</evidence>
<gene>
    <name evidence="1" type="ORF">AT728_20655</name>
</gene>
<dbReference type="AlphaFoldDB" id="A0A0W7X5B5"/>
<comment type="caution">
    <text evidence="1">The sequence shown here is derived from an EMBL/GenBank/DDBJ whole genome shotgun (WGS) entry which is preliminary data.</text>
</comment>
<reference evidence="1 2" key="1">
    <citation type="submission" date="2015-12" db="EMBL/GenBank/DDBJ databases">
        <title>Draft genome sequence of Streptomyces silvensis ATCC 53525, a producer of novel hormone antagonists.</title>
        <authorList>
            <person name="Johnston C.W."/>
            <person name="Li Y."/>
            <person name="Magarvey N.A."/>
        </authorList>
    </citation>
    <scope>NUCLEOTIDE SEQUENCE [LARGE SCALE GENOMIC DNA]</scope>
    <source>
        <strain evidence="1 2">ATCC 53525</strain>
    </source>
</reference>
<protein>
    <submittedName>
        <fullName evidence="1">Uncharacterized protein</fullName>
    </submittedName>
</protein>
<dbReference type="OrthoDB" id="4272637at2"/>
<accession>A0A0W7X5B5</accession>
<dbReference type="STRING" id="1765722.AT728_20655"/>
<sequence>MLTQHTPLLITPTDTSALDAAMVEPEAVLSDAPTYSPEANGQLLLAALLSPKEPKEPKGK</sequence>
<organism evidence="1 2">
    <name type="scientific">Streptomyces silvensis</name>
    <dbReference type="NCBI Taxonomy" id="1765722"/>
    <lineage>
        <taxon>Bacteria</taxon>
        <taxon>Bacillati</taxon>
        <taxon>Actinomycetota</taxon>
        <taxon>Actinomycetes</taxon>
        <taxon>Kitasatosporales</taxon>
        <taxon>Streptomycetaceae</taxon>
        <taxon>Streptomyces</taxon>
    </lineage>
</organism>
<proteinExistence type="predicted"/>
<keyword evidence="2" id="KW-1185">Reference proteome</keyword>
<name>A0A0W7X5B5_9ACTN</name>
<evidence type="ECO:0000313" key="2">
    <source>
        <dbReference type="Proteomes" id="UP000054804"/>
    </source>
</evidence>
<dbReference type="EMBL" id="LOCL01000032">
    <property type="protein sequence ID" value="KUF18045.1"/>
    <property type="molecule type" value="Genomic_DNA"/>
</dbReference>
<dbReference type="Proteomes" id="UP000054804">
    <property type="component" value="Unassembled WGS sequence"/>
</dbReference>